<keyword evidence="1" id="KW-0472">Membrane</keyword>
<accession>A0A194AKS9</accession>
<sequence>MKPSQKATPSLKPWLRCVRPWVFPLGVAGIYGLGFFVAPEKVIASARLCISMGKHLAGPICLALGVMVVFNRFLSPALVTRFLGHGAGLKGVVFSSMAGILSMGPIYAWYPLFNNLRDKGASVFHVANFMGCRAVKPALLPVMVVYFGWGFTLLFMGMSLVGALCVACVVHMICSGATGQREEGVQ</sequence>
<feature type="transmembrane region" description="Helical" evidence="1">
    <location>
        <begin position="57"/>
        <end position="79"/>
    </location>
</feature>
<dbReference type="STRING" id="1592317.DPF_2377"/>
<evidence type="ECO:0008006" key="4">
    <source>
        <dbReference type="Google" id="ProtNLM"/>
    </source>
</evidence>
<name>A0A194AKS9_9BACT</name>
<gene>
    <name evidence="2" type="ORF">DPF_2377</name>
</gene>
<evidence type="ECO:0000313" key="2">
    <source>
        <dbReference type="EMBL" id="GAU09646.1"/>
    </source>
</evidence>
<evidence type="ECO:0000256" key="1">
    <source>
        <dbReference type="SAM" id="Phobius"/>
    </source>
</evidence>
<feature type="transmembrane region" description="Helical" evidence="1">
    <location>
        <begin position="91"/>
        <end position="110"/>
    </location>
</feature>
<protein>
    <recommendedName>
        <fullName evidence="4">Permease</fullName>
    </recommendedName>
</protein>
<feature type="transmembrane region" description="Helical" evidence="1">
    <location>
        <begin position="21"/>
        <end position="37"/>
    </location>
</feature>
<dbReference type="OrthoDB" id="5459330at2"/>
<keyword evidence="1" id="KW-1133">Transmembrane helix</keyword>
<feature type="transmembrane region" description="Helical" evidence="1">
    <location>
        <begin position="146"/>
        <end position="173"/>
    </location>
</feature>
<dbReference type="RefSeq" id="WP_069859901.1">
    <property type="nucleotide sequence ID" value="NZ_BDFE01000020.1"/>
</dbReference>
<evidence type="ECO:0000313" key="3">
    <source>
        <dbReference type="Proteomes" id="UP000095200"/>
    </source>
</evidence>
<organism evidence="2 3">
    <name type="scientific">Desulfoplanes formicivorans</name>
    <dbReference type="NCBI Taxonomy" id="1592317"/>
    <lineage>
        <taxon>Bacteria</taxon>
        <taxon>Pseudomonadati</taxon>
        <taxon>Thermodesulfobacteriota</taxon>
        <taxon>Desulfovibrionia</taxon>
        <taxon>Desulfovibrionales</taxon>
        <taxon>Desulfoplanaceae</taxon>
        <taxon>Desulfoplanes</taxon>
    </lineage>
</organism>
<comment type="caution">
    <text evidence="2">The sequence shown here is derived from an EMBL/GenBank/DDBJ whole genome shotgun (WGS) entry which is preliminary data.</text>
</comment>
<proteinExistence type="predicted"/>
<keyword evidence="1" id="KW-0812">Transmembrane</keyword>
<dbReference type="AlphaFoldDB" id="A0A194AKS9"/>
<keyword evidence="3" id="KW-1185">Reference proteome</keyword>
<reference evidence="3" key="1">
    <citation type="submission" date="2016-06" db="EMBL/GenBank/DDBJ databases">
        <title>Draft genome sequence of Desulfoplanes formicivorans strain Pf12B.</title>
        <authorList>
            <person name="Watanabe M."/>
            <person name="Kojima H."/>
            <person name="Fukui M."/>
        </authorList>
    </citation>
    <scope>NUCLEOTIDE SEQUENCE [LARGE SCALE GENOMIC DNA]</scope>
    <source>
        <strain evidence="3">Pf12B</strain>
    </source>
</reference>
<dbReference type="EMBL" id="BDFE01000020">
    <property type="protein sequence ID" value="GAU09646.1"/>
    <property type="molecule type" value="Genomic_DNA"/>
</dbReference>
<dbReference type="Proteomes" id="UP000095200">
    <property type="component" value="Unassembled WGS sequence"/>
</dbReference>